<organism evidence="8">
    <name type="scientific">hydrothermal vent metagenome</name>
    <dbReference type="NCBI Taxonomy" id="652676"/>
    <lineage>
        <taxon>unclassified sequences</taxon>
        <taxon>metagenomes</taxon>
        <taxon>ecological metagenomes</taxon>
    </lineage>
</organism>
<evidence type="ECO:0000256" key="6">
    <source>
        <dbReference type="SAM" id="Phobius"/>
    </source>
</evidence>
<dbReference type="InterPro" id="IPR051447">
    <property type="entry name" value="Lipoprotein-release_system"/>
</dbReference>
<evidence type="ECO:0000256" key="3">
    <source>
        <dbReference type="ARBA" id="ARBA00022692"/>
    </source>
</evidence>
<feature type="transmembrane region" description="Helical" evidence="6">
    <location>
        <begin position="28"/>
        <end position="54"/>
    </location>
</feature>
<protein>
    <submittedName>
        <fullName evidence="8">Lipoprotein releasing system transmembrane protein LolC</fullName>
    </submittedName>
</protein>
<keyword evidence="3 6" id="KW-0812">Transmembrane</keyword>
<dbReference type="EMBL" id="FPHD01000057">
    <property type="protein sequence ID" value="SFV61805.1"/>
    <property type="molecule type" value="Genomic_DNA"/>
</dbReference>
<feature type="transmembrane region" description="Helical" evidence="6">
    <location>
        <begin position="317"/>
        <end position="344"/>
    </location>
</feature>
<dbReference type="AlphaFoldDB" id="A0A1W1C7S6"/>
<feature type="domain" description="ABC3 transporter permease C-terminal" evidence="7">
    <location>
        <begin position="273"/>
        <end position="398"/>
    </location>
</feature>
<proteinExistence type="predicted"/>
<comment type="subcellular location">
    <subcellularLocation>
        <location evidence="1">Cell membrane</location>
        <topology evidence="1">Multi-pass membrane protein</topology>
    </subcellularLocation>
</comment>
<evidence type="ECO:0000259" key="7">
    <source>
        <dbReference type="Pfam" id="PF02687"/>
    </source>
</evidence>
<dbReference type="Pfam" id="PF02687">
    <property type="entry name" value="FtsX"/>
    <property type="match status" value="1"/>
</dbReference>
<sequence length="405" mass="45435">MKTISSPNKKFIRRIIKHYLKYDTENPFIFISAILAFLGITTGVMVLMIAMGIMNGTQEEFTKKLFVMNYPLTILPVEEDAVNKTLIRTLHKKFPHLQFSPYYTTQVITRNEGAVQGSLLYGVDYTKESAINSIFQKAKGNSSSIFKVIVGEGLSFEMDAPKGKKVTLYFSEQQAIGFGTMPLQKRFVVDGVFKSGLKAYDKAIMYTTLEAFEKLLKRKIGFYDGLHIYSKNPMEDIKKIKDVLPKNVVIEGWWQQNGNFFSAMQMEKKALFLVLLLIILVASLNIISSLLMTVMSRRAEIALMRTLGATKTEIRSIFFRLGLIIGIAGMAAGTLLGSLGIWILTTFDIISMPEDVYGTSRLPIDLTMNDFGFIILGTSIIILLSALYPAKKASETDPLTVLRNE</sequence>
<dbReference type="GO" id="GO:0044874">
    <property type="term" value="P:lipoprotein localization to outer membrane"/>
    <property type="evidence" value="ECO:0007669"/>
    <property type="project" value="TreeGrafter"/>
</dbReference>
<keyword evidence="4 6" id="KW-1133">Transmembrane helix</keyword>
<evidence type="ECO:0000256" key="4">
    <source>
        <dbReference type="ARBA" id="ARBA00022989"/>
    </source>
</evidence>
<keyword evidence="5 6" id="KW-0472">Membrane</keyword>
<evidence type="ECO:0000256" key="5">
    <source>
        <dbReference type="ARBA" id="ARBA00023136"/>
    </source>
</evidence>
<keyword evidence="8" id="KW-0449">Lipoprotein</keyword>
<reference evidence="8" key="1">
    <citation type="submission" date="2016-10" db="EMBL/GenBank/DDBJ databases">
        <authorList>
            <person name="de Groot N.N."/>
        </authorList>
    </citation>
    <scope>NUCLEOTIDE SEQUENCE</scope>
</reference>
<evidence type="ECO:0000256" key="1">
    <source>
        <dbReference type="ARBA" id="ARBA00004651"/>
    </source>
</evidence>
<feature type="transmembrane region" description="Helical" evidence="6">
    <location>
        <begin position="270"/>
        <end position="296"/>
    </location>
</feature>
<dbReference type="GO" id="GO:0098797">
    <property type="term" value="C:plasma membrane protein complex"/>
    <property type="evidence" value="ECO:0007669"/>
    <property type="project" value="TreeGrafter"/>
</dbReference>
<evidence type="ECO:0000256" key="2">
    <source>
        <dbReference type="ARBA" id="ARBA00022475"/>
    </source>
</evidence>
<dbReference type="PANTHER" id="PTHR30489:SF0">
    <property type="entry name" value="LIPOPROTEIN-RELEASING SYSTEM TRANSMEMBRANE PROTEIN LOLE"/>
    <property type="match status" value="1"/>
</dbReference>
<evidence type="ECO:0000313" key="8">
    <source>
        <dbReference type="EMBL" id="SFV61805.1"/>
    </source>
</evidence>
<name>A0A1W1C7S6_9ZZZZ</name>
<dbReference type="PANTHER" id="PTHR30489">
    <property type="entry name" value="LIPOPROTEIN-RELEASING SYSTEM TRANSMEMBRANE PROTEIN LOLE"/>
    <property type="match status" value="1"/>
</dbReference>
<dbReference type="InterPro" id="IPR003838">
    <property type="entry name" value="ABC3_permease_C"/>
</dbReference>
<keyword evidence="2" id="KW-1003">Cell membrane</keyword>
<accession>A0A1W1C7S6</accession>
<gene>
    <name evidence="8" type="ORF">MNB_SV-8-1247</name>
</gene>
<feature type="transmembrane region" description="Helical" evidence="6">
    <location>
        <begin position="371"/>
        <end position="390"/>
    </location>
</feature>